<dbReference type="InterPro" id="IPR009683">
    <property type="entry name" value="Extensin-like_C"/>
</dbReference>
<dbReference type="Pfam" id="PF06904">
    <property type="entry name" value="Extensin-like_C"/>
    <property type="match status" value="1"/>
</dbReference>
<proteinExistence type="predicted"/>
<gene>
    <name evidence="2" type="ORF">IZ6_02420</name>
</gene>
<keyword evidence="3" id="KW-1185">Reference proteome</keyword>
<protein>
    <recommendedName>
        <fullName evidence="1">Extensin-like C-terminal domain-containing protein</fullName>
    </recommendedName>
</protein>
<sequence length="178" mass="19560">MQIFPERCMAALGRTKNLSFTPAPKPMEDGCGYPDGVSITKSEISWGGSVLLRCPAAVALVMWERHALQPEAQRIFGKRVSSAQTFGTYSCRNVYGREHGRRSQHATANAIDVAGFTIEGGNSVSVLRDWTDAGPKGEFIRSVRDKACRSFGSVLSPDYNAAHANHLHLDMAPWMMCR</sequence>
<evidence type="ECO:0000313" key="2">
    <source>
        <dbReference type="EMBL" id="BCJ89507.1"/>
    </source>
</evidence>
<dbReference type="AlphaFoldDB" id="A0A6S6QNL8"/>
<dbReference type="Proteomes" id="UP000515317">
    <property type="component" value="Chromosome"/>
</dbReference>
<dbReference type="KEGG" id="tso:IZ6_02420"/>
<accession>A0A6S6QNL8</accession>
<name>A0A6S6QNL8_9HYPH</name>
<feature type="domain" description="Extensin-like C-terminal" evidence="1">
    <location>
        <begin position="7"/>
        <end position="178"/>
    </location>
</feature>
<reference evidence="2 3" key="1">
    <citation type="submission" date="2020-08" db="EMBL/GenBank/DDBJ databases">
        <title>Genome sequence of Rhizobiales bacterium strain IZ6.</title>
        <authorList>
            <person name="Nakai R."/>
            <person name="Naganuma T."/>
        </authorList>
    </citation>
    <scope>NUCLEOTIDE SEQUENCE [LARGE SCALE GENOMIC DNA]</scope>
    <source>
        <strain evidence="2 3">IZ6</strain>
    </source>
</reference>
<dbReference type="EMBL" id="AP023361">
    <property type="protein sequence ID" value="BCJ89507.1"/>
    <property type="molecule type" value="Genomic_DNA"/>
</dbReference>
<evidence type="ECO:0000313" key="3">
    <source>
        <dbReference type="Proteomes" id="UP000515317"/>
    </source>
</evidence>
<organism evidence="2 3">
    <name type="scientific">Terrihabitans soli</name>
    <dbReference type="NCBI Taxonomy" id="708113"/>
    <lineage>
        <taxon>Bacteria</taxon>
        <taxon>Pseudomonadati</taxon>
        <taxon>Pseudomonadota</taxon>
        <taxon>Alphaproteobacteria</taxon>
        <taxon>Hyphomicrobiales</taxon>
        <taxon>Terrihabitans</taxon>
    </lineage>
</organism>
<evidence type="ECO:0000259" key="1">
    <source>
        <dbReference type="Pfam" id="PF06904"/>
    </source>
</evidence>